<evidence type="ECO:0000313" key="3">
    <source>
        <dbReference type="Proteomes" id="UP000010471"/>
    </source>
</evidence>
<dbReference type="eggNOG" id="COG0456">
    <property type="taxonomic scope" value="Bacteria"/>
</dbReference>
<organism evidence="2 3">
    <name type="scientific">Allocoleopsis franciscana PCC 7113</name>
    <dbReference type="NCBI Taxonomy" id="1173027"/>
    <lineage>
        <taxon>Bacteria</taxon>
        <taxon>Bacillati</taxon>
        <taxon>Cyanobacteriota</taxon>
        <taxon>Cyanophyceae</taxon>
        <taxon>Coleofasciculales</taxon>
        <taxon>Coleofasciculaceae</taxon>
        <taxon>Allocoleopsis</taxon>
        <taxon>Allocoleopsis franciscana</taxon>
    </lineage>
</organism>
<feature type="compositionally biased region" description="Low complexity" evidence="1">
    <location>
        <begin position="66"/>
        <end position="82"/>
    </location>
</feature>
<evidence type="ECO:0000256" key="1">
    <source>
        <dbReference type="SAM" id="MobiDB-lite"/>
    </source>
</evidence>
<reference evidence="2 3" key="1">
    <citation type="submission" date="2012-06" db="EMBL/GenBank/DDBJ databases">
        <title>Finished chromosome of genome of Microcoleus sp. PCC 7113.</title>
        <authorList>
            <consortium name="US DOE Joint Genome Institute"/>
            <person name="Gugger M."/>
            <person name="Coursin T."/>
            <person name="Rippka R."/>
            <person name="Tandeau De Marsac N."/>
            <person name="Huntemann M."/>
            <person name="Wei C.-L."/>
            <person name="Han J."/>
            <person name="Detter J.C."/>
            <person name="Han C."/>
            <person name="Tapia R."/>
            <person name="Chen A."/>
            <person name="Kyrpides N."/>
            <person name="Mavromatis K."/>
            <person name="Markowitz V."/>
            <person name="Szeto E."/>
            <person name="Ivanova N."/>
            <person name="Pagani I."/>
            <person name="Pati A."/>
            <person name="Goodwin L."/>
            <person name="Nordberg H.P."/>
            <person name="Cantor M.N."/>
            <person name="Hua S.X."/>
            <person name="Woyke T."/>
            <person name="Kerfeld C.A."/>
        </authorList>
    </citation>
    <scope>NUCLEOTIDE SEQUENCE [LARGE SCALE GENOMIC DNA]</scope>
    <source>
        <strain evidence="2 3">PCC 7113</strain>
    </source>
</reference>
<dbReference type="HOGENOM" id="CLU_2143005_0_0_3"/>
<feature type="region of interest" description="Disordered" evidence="1">
    <location>
        <begin position="62"/>
        <end position="112"/>
    </location>
</feature>
<dbReference type="Proteomes" id="UP000010471">
    <property type="component" value="Chromosome"/>
</dbReference>
<dbReference type="STRING" id="1173027.Mic7113_5025"/>
<accession>K9WKH7</accession>
<proteinExistence type="predicted"/>
<sequence length="112" mass="12482">MNYKAQLYPWCIIRPFPNMRTQIVGRFRNRSDAEGHLRVLKRMIPSVAYQIMFDITLEDSEREDLTLPTSSSSHSAPVAPVPCKGRVEEDLGSPSPGRRGAGGEVNRGVKPS</sequence>
<dbReference type="KEGG" id="mic:Mic7113_5025"/>
<keyword evidence="3" id="KW-1185">Reference proteome</keyword>
<protein>
    <submittedName>
        <fullName evidence="2">Uncharacterized protein</fullName>
    </submittedName>
</protein>
<evidence type="ECO:0000313" key="2">
    <source>
        <dbReference type="EMBL" id="AFZ20683.1"/>
    </source>
</evidence>
<dbReference type="AlphaFoldDB" id="K9WKH7"/>
<gene>
    <name evidence="2" type="ORF">Mic7113_5025</name>
</gene>
<name>K9WKH7_9CYAN</name>
<dbReference type="RefSeq" id="WP_015184816.1">
    <property type="nucleotide sequence ID" value="NC_019738.1"/>
</dbReference>
<dbReference type="EMBL" id="CP003630">
    <property type="protein sequence ID" value="AFZ20683.1"/>
    <property type="molecule type" value="Genomic_DNA"/>
</dbReference>